<dbReference type="PANTHER" id="PTHR43681:SF1">
    <property type="entry name" value="SARCALUMENIN"/>
    <property type="match status" value="1"/>
</dbReference>
<accession>A0A2G6EAR1</accession>
<keyword evidence="2" id="KW-1133">Transmembrane helix</keyword>
<keyword evidence="2" id="KW-0472">Membrane</keyword>
<gene>
    <name evidence="4" type="ORF">CSB45_01760</name>
</gene>
<proteinExistence type="predicted"/>
<protein>
    <recommendedName>
        <fullName evidence="3">Dynamin N-terminal domain-containing protein</fullName>
    </recommendedName>
</protein>
<evidence type="ECO:0000259" key="3">
    <source>
        <dbReference type="Pfam" id="PF00350"/>
    </source>
</evidence>
<organism evidence="4 5">
    <name type="scientific">candidate division KSB3 bacterium</name>
    <dbReference type="NCBI Taxonomy" id="2044937"/>
    <lineage>
        <taxon>Bacteria</taxon>
        <taxon>candidate division KSB3</taxon>
    </lineage>
</organism>
<dbReference type="InterPro" id="IPR027417">
    <property type="entry name" value="P-loop_NTPase"/>
</dbReference>
<dbReference type="AlphaFoldDB" id="A0A2G6EAR1"/>
<dbReference type="InterPro" id="IPR045063">
    <property type="entry name" value="Dynamin_N"/>
</dbReference>
<dbReference type="CDD" id="cd09912">
    <property type="entry name" value="DLP_2"/>
    <property type="match status" value="1"/>
</dbReference>
<feature type="transmembrane region" description="Helical" evidence="2">
    <location>
        <begin position="509"/>
        <end position="530"/>
    </location>
</feature>
<name>A0A2G6EAR1_9BACT</name>
<feature type="domain" description="Dynamin N-terminal" evidence="3">
    <location>
        <begin position="145"/>
        <end position="217"/>
    </location>
</feature>
<evidence type="ECO:0000313" key="4">
    <source>
        <dbReference type="EMBL" id="PID59154.1"/>
    </source>
</evidence>
<feature type="domain" description="Dynamin N-terminal" evidence="3">
    <location>
        <begin position="88"/>
        <end position="134"/>
    </location>
</feature>
<feature type="coiled-coil region" evidence="1">
    <location>
        <begin position="582"/>
        <end position="609"/>
    </location>
</feature>
<dbReference type="Pfam" id="PF00350">
    <property type="entry name" value="Dynamin_N"/>
    <property type="match status" value="2"/>
</dbReference>
<dbReference type="SUPFAM" id="SSF52540">
    <property type="entry name" value="P-loop containing nucleoside triphosphate hydrolases"/>
    <property type="match status" value="1"/>
</dbReference>
<keyword evidence="2" id="KW-0812">Transmembrane</keyword>
<reference evidence="4 5" key="1">
    <citation type="submission" date="2017-10" db="EMBL/GenBank/DDBJ databases">
        <title>Novel microbial diversity and functional potential in the marine mammal oral microbiome.</title>
        <authorList>
            <person name="Dudek N.K."/>
            <person name="Sun C.L."/>
            <person name="Burstein D."/>
            <person name="Kantor R.S."/>
            <person name="Aliaga Goltsman D.S."/>
            <person name="Bik E.M."/>
            <person name="Thomas B.C."/>
            <person name="Banfield J.F."/>
            <person name="Relman D.A."/>
        </authorList>
    </citation>
    <scope>NUCLEOTIDE SEQUENCE [LARGE SCALE GENOMIC DNA]</scope>
    <source>
        <strain evidence="4">DOLZORAL124_49_17</strain>
    </source>
</reference>
<keyword evidence="1" id="KW-0175">Coiled coil</keyword>
<feature type="coiled-coil region" evidence="1">
    <location>
        <begin position="317"/>
        <end position="344"/>
    </location>
</feature>
<dbReference type="PANTHER" id="PTHR43681">
    <property type="entry name" value="TRANSMEMBRANE GTPASE FZO"/>
    <property type="match status" value="1"/>
</dbReference>
<evidence type="ECO:0000256" key="2">
    <source>
        <dbReference type="SAM" id="Phobius"/>
    </source>
</evidence>
<dbReference type="Gene3D" id="3.40.50.300">
    <property type="entry name" value="P-loop containing nucleotide triphosphate hydrolases"/>
    <property type="match status" value="1"/>
</dbReference>
<dbReference type="Proteomes" id="UP000229740">
    <property type="component" value="Unassembled WGS sequence"/>
</dbReference>
<dbReference type="InterPro" id="IPR051943">
    <property type="entry name" value="TRAFAC_Dynamin-like_GTPase"/>
</dbReference>
<dbReference type="EMBL" id="PDPS01000020">
    <property type="protein sequence ID" value="PID59154.1"/>
    <property type="molecule type" value="Genomic_DNA"/>
</dbReference>
<sequence length="614" mass="70800">MEFWNLVRCIDPPQYPEELPYSVIPTILARRGLYSVETLLQERYQESLQKEKSLLWDIHQCLLASGIEQQALEHIQNAIGRLDELFLLVVVGEFNSGKSAFVNALLGQKVLAEGPTPTTDLINILKYGDEHRSTVVDNIRVTRFPLELLKSVNIVDTPGTNSLYQGHDELTVNFIPKSDFVIFVISVDRPLSDSERDFLELISIKWKRKVIFMLNKIDSKDQKDVETVIDYLRKEGRKFLGIEPQIFPVSVARAFEAKQSHDDALLEQSRFAPLEQYLYESLSEDARVRLKLLNPIYTVQPICDTAQQGVQERLDVLSEDRRRLQQIEKQLAYTEEDLRESYARFLLNVENILLDLRNRAFDFVDDFLQLRNVWDITSKEKAEQQFNELVVKDSSEKIEEVLTGAADWMVKKSMKTWDDTLEFYNQQLNHDVYKDKILGQVGGRQFAYDRDKIYTGVIQEARSKLKAFDYQNESRKILKTFQNAMIHFAATEAGAIGIGAVLVTILSGFVFDLTGIIASGAIVTAGFFILPRKRKKAKEDFDVSIQALIRELKKNIAQEFDEYMQFTFDQIRETISPVDRFCRVEQDELSKAHQELNELSKQLADLQHEIVSQS</sequence>
<evidence type="ECO:0000313" key="5">
    <source>
        <dbReference type="Proteomes" id="UP000229740"/>
    </source>
</evidence>
<evidence type="ECO:0000256" key="1">
    <source>
        <dbReference type="SAM" id="Coils"/>
    </source>
</evidence>
<comment type="caution">
    <text evidence="4">The sequence shown here is derived from an EMBL/GenBank/DDBJ whole genome shotgun (WGS) entry which is preliminary data.</text>
</comment>